<dbReference type="Gene3D" id="3.30.559.10">
    <property type="entry name" value="Chloramphenicol acetyltransferase-like domain"/>
    <property type="match status" value="3"/>
</dbReference>
<dbReference type="SUPFAM" id="SSF56801">
    <property type="entry name" value="Acetyl-CoA synthetase-like"/>
    <property type="match status" value="1"/>
</dbReference>
<dbReference type="Gene3D" id="2.30.38.10">
    <property type="entry name" value="Luciferase, Domain 3"/>
    <property type="match status" value="1"/>
</dbReference>
<dbReference type="Pfam" id="PF00550">
    <property type="entry name" value="PP-binding"/>
    <property type="match status" value="1"/>
</dbReference>
<sequence length="2195" mass="247033">MNKIRCSPYSTIFWNEFRLDPKSSAYNVVADHTIRGKLDVNRLAQAVDRFIADHILFDSHLTEDDDGSIFWVKNREPGKLQYLRGVGGQADFVNRAFDVERGPLYRIGVFEVQPREHEFLIVMHHLIIDGVSGIQLIDGISARYNGSDYPTPRDAIAIAAINEKITRDCEALDDAGAEKFWRGFRPAFTQIDTCLTQPRNDCVAPPVQVANFSLDKQELKNWRPNKPLRHTMPFHLFLSAWGALLARYRNCDAVPVSFPVAIAAGHDLSMGAQVNVAVLPMTSISTSTFRQLYQRNMQFFRDARSANGARFIEWPTHRIARACGATKFDTCFVQTNLRDSLYRFDDCDTQANQRYCEDMGAASLLLEYCEYESRFDFRLRARGEPASPGQTQQYARDFCFLLRQLLLQPDVPIGNLPFTGKAHSRPPVPDAREMPAEQCKHDDPPFDLGLMASTRFDPRQAGNLHHPDCRSLTLDSFTTAALRDQAGTHGVTLRSLVQYGWHKLLHVWSDANQTLAGTMTCADVADRESVAAENEPPILPLLVIWRPAATTGEMLQQIQQRLTQLDTRPLPHATKLQAQQHRQGEPLFHSLVVFEKRGDTGETLAPSRDLARGTGERLDYPLAIVAMPREEALILRFEYDASCFTCGDIDRLMEQLKNVLESLCAATNAAGQEPELLSRAERDQLLRQWNPPPAPTPNYGLAERFESMVKLHPARIALADETRHYDYRTLNRRANQLAHHLREQYRQRTGSPIEPDTRIAVCMTRGLDALIALLAVIKSGAAYVPMDAKAPAERQRHILEDSGSRLVVTQPDLLPGLQSCACGVNCIAFDEQCAIAATEDDPGIYRAPHDLAQVIYTSGTTGKPKGVLIEQASIIGLLVDSDTLRIDEHDALPQLANLAFDAATMELWGALLNGAKLAVSTQPDQLCSDARLFEAFVRHQQVTIGFITRSLFDHMYLSCPTQFAGLRCLLVGGEALTPDIMRGLARQTRRPARILNVYGPTECTVFATTHAIENVDAPGSIPIGRALTQRTCYVLDRQRKLLPRGAIGELYIGGQGVARGYLNLPALTAERFVSDPFARDSNQRMYRTGDLVRWQAEGRLEYIGRNDFQVKIRGYRVELAEIEASLLTHTGVRQCTVAVLEKAGQSGRRHELLAWYVPATPLHPDDLDAWLRLKLPEYMIPAHFIPLDTLPLTANGKLDREALLALEPRAAHSPRVAPRSPLEQILHDVWCDVLDITDLGVDDDFYRVGGDSILGILLTTRLRQHQIACPVRAIFEQRTIARLAAWLQNQPPEEDRISEQGALSGQFALLPVQRWFASRRCAQPHHWNQACLIGIPPLQRSMIEKIVVALHAHHDMLRTTFTFEGDLIVAQTYQPTLAPPPVIELDAAMDRQALADRLTRLQSRFDLTHGPLWCVAWIRHDNLAGAQRLFIAAHHLVIDAVSWRIIRDDIRTLCEGGSLDRKGSSYRQWVDATAHYAARHPDQLAWWRTQTAGQPDYWQQDGITARHEVVSIEFDPQQTGRLLKETAAAFHTRIDDLLLSALAIALHRWHGFKESWLTLEGHGREEIDSRLDVRRTVGWFTCLYPVKLAVKDTLAATIRHIKECLRDIPDKGFGYGAFRYGPAAATQTGALDTQSLPAISFNYLGQFFSSESTGEWQLAAQDCGLQIDPANDAGHLIDIAGGVFEHRLRLTLTTRLQHEIAKKLAADFTSALHEIIDVCADLTSRQRSLYTPSDFPHATIALAELDRIQHRHALENVYRATGGQRELMYFNRVDPDFQIDQVIMEIEGRFDPQCMANAWTHVAAQHDILRAGLTDRDNLGNPQLFVCKEVTLPIQFADWRTLDHDAEHRALNDAILQQRNEPFDFEQPPLFRLLVATACNERHILIHTCNHVLFDGWSLNLILTETVAAYTALQQGRPPVACKRSFMPFPVYVSRHGERNESGEAQEFWTSYLQGAQRNQRLPIDTPRKIDTRQALRMRCVAATLTRQLNDALYEFGKAHGYTANQLTQLAWMRALADRLNEDDVAIGTTMSERPAQIDDVARLVGLFVASPVLRLTGIRQRSMVDLLDDIRATQPDRQQFAFHELTHYDARWTPQAPFGSLFVFENMPEPEFGSEPPFRLKLLNAISGSNHQTVLCLIPHAEGLQLRLFYDTRELQEETATQLLARFVVILQEMVNTPPDSSAARATHPAPKAP</sequence>
<dbReference type="Proteomes" id="UP000248918">
    <property type="component" value="Unassembled WGS sequence"/>
</dbReference>
<dbReference type="InterPro" id="IPR023213">
    <property type="entry name" value="CAT-like_dom_sf"/>
</dbReference>
<evidence type="ECO:0000256" key="5">
    <source>
        <dbReference type="SAM" id="MobiDB-lite"/>
    </source>
</evidence>
<dbReference type="InterPro" id="IPR045851">
    <property type="entry name" value="AMP-bd_C_sf"/>
</dbReference>
<dbReference type="InterPro" id="IPR020806">
    <property type="entry name" value="PKS_PP-bd"/>
</dbReference>
<dbReference type="PANTHER" id="PTHR45527:SF1">
    <property type="entry name" value="FATTY ACID SYNTHASE"/>
    <property type="match status" value="1"/>
</dbReference>
<dbReference type="Gene3D" id="3.30.300.30">
    <property type="match status" value="1"/>
</dbReference>
<proteinExistence type="predicted"/>
<protein>
    <submittedName>
        <fullName evidence="7">Non-ribosomal peptide synthase protein (TIGR01720 family)/amino acid adenylation domain-containing protein</fullName>
    </submittedName>
</protein>
<dbReference type="Pfam" id="PF00501">
    <property type="entry name" value="AMP-binding"/>
    <property type="match status" value="1"/>
</dbReference>
<dbReference type="Pfam" id="PF13193">
    <property type="entry name" value="AMP-binding_C"/>
    <property type="match status" value="1"/>
</dbReference>
<dbReference type="Gene3D" id="1.10.1200.10">
    <property type="entry name" value="ACP-like"/>
    <property type="match status" value="1"/>
</dbReference>
<dbReference type="GO" id="GO:0005737">
    <property type="term" value="C:cytoplasm"/>
    <property type="evidence" value="ECO:0007669"/>
    <property type="project" value="TreeGrafter"/>
</dbReference>
<evidence type="ECO:0000256" key="1">
    <source>
        <dbReference type="ARBA" id="ARBA00001957"/>
    </source>
</evidence>
<dbReference type="GO" id="GO:0003824">
    <property type="term" value="F:catalytic activity"/>
    <property type="evidence" value="ECO:0007669"/>
    <property type="project" value="InterPro"/>
</dbReference>
<name>A0A329BIL3_9BURK</name>
<comment type="caution">
    <text evidence="7">The sequence shown here is derived from an EMBL/GenBank/DDBJ whole genome shotgun (WGS) entry which is preliminary data.</text>
</comment>
<organism evidence="7 8">
    <name type="scientific">Paraburkholderia bryophila</name>
    <dbReference type="NCBI Taxonomy" id="420952"/>
    <lineage>
        <taxon>Bacteria</taxon>
        <taxon>Pseudomonadati</taxon>
        <taxon>Pseudomonadota</taxon>
        <taxon>Betaproteobacteria</taxon>
        <taxon>Burkholderiales</taxon>
        <taxon>Burkholderiaceae</taxon>
        <taxon>Paraburkholderia</taxon>
    </lineage>
</organism>
<keyword evidence="4" id="KW-0677">Repeat</keyword>
<dbReference type="NCBIfam" id="TIGR01733">
    <property type="entry name" value="AA-adenyl-dom"/>
    <property type="match status" value="1"/>
</dbReference>
<evidence type="ECO:0000256" key="2">
    <source>
        <dbReference type="ARBA" id="ARBA00022450"/>
    </source>
</evidence>
<dbReference type="Gene3D" id="3.30.559.30">
    <property type="entry name" value="Nonribosomal peptide synthetase, condensation domain"/>
    <property type="match status" value="4"/>
</dbReference>
<keyword evidence="2" id="KW-0596">Phosphopantetheine</keyword>
<dbReference type="Pfam" id="PF00668">
    <property type="entry name" value="Condensation"/>
    <property type="match status" value="4"/>
</dbReference>
<dbReference type="InterPro" id="IPR009081">
    <property type="entry name" value="PP-bd_ACP"/>
</dbReference>
<evidence type="ECO:0000259" key="6">
    <source>
        <dbReference type="PROSITE" id="PS50075"/>
    </source>
</evidence>
<dbReference type="InterPro" id="IPR000873">
    <property type="entry name" value="AMP-dep_synth/lig_dom"/>
</dbReference>
<dbReference type="OrthoDB" id="6297021at2"/>
<keyword evidence="3" id="KW-0597">Phosphoprotein</keyword>
<dbReference type="InterPro" id="IPR025110">
    <property type="entry name" value="AMP-bd_C"/>
</dbReference>
<dbReference type="InterPro" id="IPR010071">
    <property type="entry name" value="AA_adenyl_dom"/>
</dbReference>
<comment type="cofactor">
    <cofactor evidence="1">
        <name>pantetheine 4'-phosphate</name>
        <dbReference type="ChEBI" id="CHEBI:47942"/>
    </cofactor>
</comment>
<gene>
    <name evidence="7" type="ORF">BX591_12510</name>
</gene>
<dbReference type="PROSITE" id="PS00455">
    <property type="entry name" value="AMP_BINDING"/>
    <property type="match status" value="1"/>
</dbReference>
<dbReference type="InterPro" id="IPR001242">
    <property type="entry name" value="Condensation_dom"/>
</dbReference>
<dbReference type="InterPro" id="IPR020845">
    <property type="entry name" value="AMP-binding_CS"/>
</dbReference>
<dbReference type="FunFam" id="2.30.38.10:FF:000001">
    <property type="entry name" value="Non-ribosomal peptide synthetase PvdI"/>
    <property type="match status" value="1"/>
</dbReference>
<dbReference type="Gene3D" id="3.40.50.980">
    <property type="match status" value="2"/>
</dbReference>
<dbReference type="GO" id="GO:0044550">
    <property type="term" value="P:secondary metabolite biosynthetic process"/>
    <property type="evidence" value="ECO:0007669"/>
    <property type="project" value="TreeGrafter"/>
</dbReference>
<dbReference type="PROSITE" id="PS50075">
    <property type="entry name" value="CARRIER"/>
    <property type="match status" value="1"/>
</dbReference>
<dbReference type="PROSITE" id="PS00012">
    <property type="entry name" value="PHOSPHOPANTETHEINE"/>
    <property type="match status" value="1"/>
</dbReference>
<dbReference type="InterPro" id="IPR006162">
    <property type="entry name" value="Ppantetheine_attach_site"/>
</dbReference>
<dbReference type="SMART" id="SM00823">
    <property type="entry name" value="PKS_PP"/>
    <property type="match status" value="1"/>
</dbReference>
<evidence type="ECO:0000256" key="3">
    <source>
        <dbReference type="ARBA" id="ARBA00022553"/>
    </source>
</evidence>
<dbReference type="PANTHER" id="PTHR45527">
    <property type="entry name" value="NONRIBOSOMAL PEPTIDE SYNTHETASE"/>
    <property type="match status" value="1"/>
</dbReference>
<dbReference type="SUPFAM" id="SSF52777">
    <property type="entry name" value="CoA-dependent acyltransferases"/>
    <property type="match status" value="7"/>
</dbReference>
<dbReference type="InterPro" id="IPR010060">
    <property type="entry name" value="NRPS_synth"/>
</dbReference>
<dbReference type="EMBL" id="QLTK01000025">
    <property type="protein sequence ID" value="RAS22068.1"/>
    <property type="molecule type" value="Genomic_DNA"/>
</dbReference>
<dbReference type="NCBIfam" id="TIGR01720">
    <property type="entry name" value="NRPS-para261"/>
    <property type="match status" value="1"/>
</dbReference>
<evidence type="ECO:0000313" key="8">
    <source>
        <dbReference type="Proteomes" id="UP000248918"/>
    </source>
</evidence>
<accession>A0A329BIL3</accession>
<feature type="region of interest" description="Disordered" evidence="5">
    <location>
        <begin position="419"/>
        <end position="438"/>
    </location>
</feature>
<dbReference type="GO" id="GO:0031177">
    <property type="term" value="F:phosphopantetheine binding"/>
    <property type="evidence" value="ECO:0007669"/>
    <property type="project" value="InterPro"/>
</dbReference>
<reference evidence="7 8" key="1">
    <citation type="submission" date="2018-06" db="EMBL/GenBank/DDBJ databases">
        <title>Genomic Encyclopedia of Type Strains, Phase III (KMG-III): the genomes of soil and plant-associated and newly described type strains.</title>
        <authorList>
            <person name="Whitman W."/>
        </authorList>
    </citation>
    <scope>NUCLEOTIDE SEQUENCE [LARGE SCALE GENOMIC DNA]</scope>
    <source>
        <strain evidence="7 8">LMG 23644</strain>
    </source>
</reference>
<dbReference type="SUPFAM" id="SSF47336">
    <property type="entry name" value="ACP-like"/>
    <property type="match status" value="1"/>
</dbReference>
<dbReference type="CDD" id="cd12117">
    <property type="entry name" value="A_NRPS_Srf_like"/>
    <property type="match status" value="1"/>
</dbReference>
<dbReference type="GO" id="GO:0043041">
    <property type="term" value="P:amino acid activation for nonribosomal peptide biosynthetic process"/>
    <property type="evidence" value="ECO:0007669"/>
    <property type="project" value="TreeGrafter"/>
</dbReference>
<feature type="domain" description="Carrier" evidence="6">
    <location>
        <begin position="1217"/>
        <end position="1291"/>
    </location>
</feature>
<evidence type="ECO:0000313" key="7">
    <source>
        <dbReference type="EMBL" id="RAS22068.1"/>
    </source>
</evidence>
<dbReference type="InterPro" id="IPR036736">
    <property type="entry name" value="ACP-like_sf"/>
</dbReference>
<evidence type="ECO:0000256" key="4">
    <source>
        <dbReference type="ARBA" id="ARBA00022737"/>
    </source>
</evidence>
<dbReference type="RefSeq" id="WP_111934436.1">
    <property type="nucleotide sequence ID" value="NZ_CADFFP010000027.1"/>
</dbReference>
<dbReference type="FunFam" id="3.40.50.980:FF:000001">
    <property type="entry name" value="Non-ribosomal peptide synthetase"/>
    <property type="match status" value="1"/>
</dbReference>